<dbReference type="Proteomes" id="UP000825935">
    <property type="component" value="Chromosome 8"/>
</dbReference>
<dbReference type="SUPFAM" id="SSF51735">
    <property type="entry name" value="NAD(P)-binding Rossmann-fold domains"/>
    <property type="match status" value="1"/>
</dbReference>
<dbReference type="InterPro" id="IPR002347">
    <property type="entry name" value="SDR_fam"/>
</dbReference>
<protein>
    <recommendedName>
        <fullName evidence="3">Dehydrogenase/reductase SDR family member 12</fullName>
    </recommendedName>
</protein>
<dbReference type="OMA" id="TYIMTTA"/>
<proteinExistence type="predicted"/>
<dbReference type="EMBL" id="CM035413">
    <property type="protein sequence ID" value="KAH7431858.1"/>
    <property type="molecule type" value="Genomic_DNA"/>
</dbReference>
<evidence type="ECO:0008006" key="3">
    <source>
        <dbReference type="Google" id="ProtNLM"/>
    </source>
</evidence>
<dbReference type="PRINTS" id="PR00081">
    <property type="entry name" value="GDHRDH"/>
</dbReference>
<dbReference type="OrthoDB" id="417891at2759"/>
<dbReference type="AlphaFoldDB" id="A0A8T2UB14"/>
<evidence type="ECO:0000313" key="2">
    <source>
        <dbReference type="Proteomes" id="UP000825935"/>
    </source>
</evidence>
<keyword evidence="2" id="KW-1185">Reference proteome</keyword>
<dbReference type="PANTHER" id="PTHR44656">
    <property type="entry name" value="DEHYDROGENASE/REDUCTASE SDR FAMILY MEMBER 12"/>
    <property type="match status" value="1"/>
</dbReference>
<organism evidence="1 2">
    <name type="scientific">Ceratopteris richardii</name>
    <name type="common">Triangle waterfern</name>
    <dbReference type="NCBI Taxonomy" id="49495"/>
    <lineage>
        <taxon>Eukaryota</taxon>
        <taxon>Viridiplantae</taxon>
        <taxon>Streptophyta</taxon>
        <taxon>Embryophyta</taxon>
        <taxon>Tracheophyta</taxon>
        <taxon>Polypodiopsida</taxon>
        <taxon>Polypodiidae</taxon>
        <taxon>Polypodiales</taxon>
        <taxon>Pteridineae</taxon>
        <taxon>Pteridaceae</taxon>
        <taxon>Parkerioideae</taxon>
        <taxon>Ceratopteris</taxon>
    </lineage>
</organism>
<dbReference type="InterPro" id="IPR036291">
    <property type="entry name" value="NAD(P)-bd_dom_sf"/>
</dbReference>
<dbReference type="Pfam" id="PF00106">
    <property type="entry name" value="adh_short"/>
    <property type="match status" value="1"/>
</dbReference>
<evidence type="ECO:0000313" key="1">
    <source>
        <dbReference type="EMBL" id="KAH7431858.1"/>
    </source>
</evidence>
<sequence>MVLLEAYRLAAFSTYGLLHFTKGAYLKHMKSFREADTHVDMTGKNCIITGSNSGIGFETAKVLAARYMLTQLIKTLRNSRGDQLEKRGATVYMICRNKERGEAAVSRIKSETGNENVHLKVCDMSSLDQVRRCVEEFSHSDFALHALVNNAGLMEHKRVITAEGLELNFAVNVAAVYTMTELLLPQLKKGAPGARVITVASGGMLTSPLMNDLQYEKGKFNGHAQYARNKRIQVALTEKWAEDHKGSGVGFYSMHPGWVDTPAVSTSMPQFQKTLQNQLRTADQGADTVIWLTTQPNELLKSGAFYFDRMEVTKHLPLCWTTYSSQLLNSVVDSIKSICKI</sequence>
<accession>A0A8T2UB14</accession>
<dbReference type="PANTHER" id="PTHR44656:SF7">
    <property type="entry name" value="DEHYDROGENASE_REDUCTASE SDR FAMILY MEMBER 12"/>
    <property type="match status" value="1"/>
</dbReference>
<name>A0A8T2UB14_CERRI</name>
<reference evidence="1" key="1">
    <citation type="submission" date="2021-08" db="EMBL/GenBank/DDBJ databases">
        <title>WGS assembly of Ceratopteris richardii.</title>
        <authorList>
            <person name="Marchant D.B."/>
            <person name="Chen G."/>
            <person name="Jenkins J."/>
            <person name="Shu S."/>
            <person name="Leebens-Mack J."/>
            <person name="Grimwood J."/>
            <person name="Schmutz J."/>
            <person name="Soltis P."/>
            <person name="Soltis D."/>
            <person name="Chen Z.-H."/>
        </authorList>
    </citation>
    <scope>NUCLEOTIDE SEQUENCE</scope>
    <source>
        <strain evidence="1">Whitten #5841</strain>
        <tissue evidence="1">Leaf</tissue>
    </source>
</reference>
<gene>
    <name evidence="1" type="ORF">KP509_08G069900</name>
</gene>
<dbReference type="InterPro" id="IPR052992">
    <property type="entry name" value="SDR_member_12"/>
</dbReference>
<comment type="caution">
    <text evidence="1">The sequence shown here is derived from an EMBL/GenBank/DDBJ whole genome shotgun (WGS) entry which is preliminary data.</text>
</comment>
<dbReference type="Gene3D" id="3.40.50.720">
    <property type="entry name" value="NAD(P)-binding Rossmann-like Domain"/>
    <property type="match status" value="1"/>
</dbReference>